<keyword evidence="2" id="KW-0328">Glycosyltransferase</keyword>
<dbReference type="KEGG" id="proe:H9L23_20465"/>
<comment type="similarity">
    <text evidence="1">Belongs to the glycosyltransferase 10 family.</text>
</comment>
<evidence type="ECO:0000256" key="3">
    <source>
        <dbReference type="ARBA" id="ARBA00022679"/>
    </source>
</evidence>
<dbReference type="InterPro" id="IPR001503">
    <property type="entry name" value="Glyco_trans_10"/>
</dbReference>
<sequence length="352" mass="41128">MKIIFDLQYQEMLSLPLTEVAMNRLPGLTWVNICYDNLIHRGYEVSLSSNVDSFEDVKGAILISDMYTAHTDKLISRGAIAHLVFSMESPNISKNFYSTYSSKYNYNYSYLFPGIFSFFGNGKQNLPLFWPNAKVSEHYKAKPKDVFLGMIASNKQMFNRRFKFIPGIIEHTVKKVVWSNYYNRLNKMSYTDLYKNRLEAIIYFSKFKDFALFGRGWKKQNTLSLQNFNQIQKIEPLEIDDKLETLSRMKFSICFENFRFPGYITEKIFDCFFTGTIPIYLGAPDIENYVPTNCFVDARQFGSFSEMNDFIRSISPEKIKELLENANNFLNSSAYEKFTDRCFANQILNSIN</sequence>
<proteinExistence type="inferred from homology"/>
<dbReference type="Pfam" id="PF00852">
    <property type="entry name" value="Glyco_transf_10"/>
    <property type="match status" value="1"/>
</dbReference>
<dbReference type="InterPro" id="IPR055270">
    <property type="entry name" value="Glyco_tran_10_C"/>
</dbReference>
<keyword evidence="3" id="KW-0808">Transferase</keyword>
<dbReference type="RefSeq" id="WP_187592064.1">
    <property type="nucleotide sequence ID" value="NZ_CP060723.1"/>
</dbReference>
<evidence type="ECO:0000313" key="6">
    <source>
        <dbReference type="Proteomes" id="UP000515806"/>
    </source>
</evidence>
<gene>
    <name evidence="5" type="ORF">H9L23_20465</name>
</gene>
<dbReference type="Proteomes" id="UP000515806">
    <property type="component" value="Chromosome"/>
</dbReference>
<dbReference type="SUPFAM" id="SSF53756">
    <property type="entry name" value="UDP-Glycosyltransferase/glycogen phosphorylase"/>
    <property type="match status" value="1"/>
</dbReference>
<dbReference type="AlphaFoldDB" id="A0A7G9QDN1"/>
<dbReference type="Gene3D" id="3.40.50.11660">
    <property type="entry name" value="Glycosyl transferase family 10, C-terminal domain"/>
    <property type="match status" value="1"/>
</dbReference>
<feature type="domain" description="Fucosyltransferase C-terminal" evidence="4">
    <location>
        <begin position="222"/>
        <end position="316"/>
    </location>
</feature>
<dbReference type="GO" id="GO:0046920">
    <property type="term" value="F:alpha-(1-&gt;3)-fucosyltransferase activity"/>
    <property type="evidence" value="ECO:0007669"/>
    <property type="project" value="TreeGrafter"/>
</dbReference>
<dbReference type="EMBL" id="CP060723">
    <property type="protein sequence ID" value="QNN41456.1"/>
    <property type="molecule type" value="Genomic_DNA"/>
</dbReference>
<dbReference type="GO" id="GO:0016020">
    <property type="term" value="C:membrane"/>
    <property type="evidence" value="ECO:0007669"/>
    <property type="project" value="InterPro"/>
</dbReference>
<dbReference type="PANTHER" id="PTHR11929">
    <property type="entry name" value="ALPHA- 1,3 -FUCOSYLTRANSFERASE"/>
    <property type="match status" value="1"/>
</dbReference>
<accession>A0A7G9QDN1</accession>
<protein>
    <recommendedName>
        <fullName evidence="4">Fucosyltransferase C-terminal domain-containing protein</fullName>
    </recommendedName>
</protein>
<evidence type="ECO:0000313" key="5">
    <source>
        <dbReference type="EMBL" id="QNN41456.1"/>
    </source>
</evidence>
<evidence type="ECO:0000256" key="1">
    <source>
        <dbReference type="ARBA" id="ARBA00008919"/>
    </source>
</evidence>
<dbReference type="PANTHER" id="PTHR11929:SF194">
    <property type="entry name" value="ALPHA-(1,3)-FUCOSYLTRANSFERASE 10"/>
    <property type="match status" value="1"/>
</dbReference>
<evidence type="ECO:0000259" key="4">
    <source>
        <dbReference type="Pfam" id="PF00852"/>
    </source>
</evidence>
<reference evidence="5 6" key="1">
    <citation type="submission" date="2020-08" db="EMBL/GenBank/DDBJ databases">
        <title>Genome sequence of Pedobacter roseus KACC 11594T.</title>
        <authorList>
            <person name="Hyun D.-W."/>
            <person name="Bae J.-W."/>
        </authorList>
    </citation>
    <scope>NUCLEOTIDE SEQUENCE [LARGE SCALE GENOMIC DNA]</scope>
    <source>
        <strain evidence="5 6">KACC 11594</strain>
    </source>
</reference>
<name>A0A7G9QDN1_9SPHI</name>
<organism evidence="5 6">
    <name type="scientific">Pedobacter roseus</name>
    <dbReference type="NCBI Taxonomy" id="336820"/>
    <lineage>
        <taxon>Bacteria</taxon>
        <taxon>Pseudomonadati</taxon>
        <taxon>Bacteroidota</taxon>
        <taxon>Sphingobacteriia</taxon>
        <taxon>Sphingobacteriales</taxon>
        <taxon>Sphingobacteriaceae</taxon>
        <taxon>Pedobacter</taxon>
    </lineage>
</organism>
<keyword evidence="6" id="KW-1185">Reference proteome</keyword>
<dbReference type="InterPro" id="IPR038577">
    <property type="entry name" value="GT10-like_C_sf"/>
</dbReference>
<evidence type="ECO:0000256" key="2">
    <source>
        <dbReference type="ARBA" id="ARBA00022676"/>
    </source>
</evidence>